<dbReference type="AlphaFoldDB" id="A0A165FX86"/>
<accession>A0A165FX86</accession>
<feature type="non-terminal residue" evidence="2">
    <location>
        <position position="1"/>
    </location>
</feature>
<sequence length="58" mass="6990">VQLQIYDYVLTFEKERKSVWNSQWTCGKALFLVCRYLPFVDFPMWLFGKGEATMVYQD</sequence>
<evidence type="ECO:0000259" key="1">
    <source>
        <dbReference type="Pfam" id="PF20151"/>
    </source>
</evidence>
<keyword evidence="3" id="KW-1185">Reference proteome</keyword>
<gene>
    <name evidence="2" type="ORF">CALCODRAFT_434394</name>
</gene>
<proteinExistence type="predicted"/>
<dbReference type="Pfam" id="PF20151">
    <property type="entry name" value="DUF6533"/>
    <property type="match status" value="1"/>
</dbReference>
<evidence type="ECO:0000313" key="2">
    <source>
        <dbReference type="EMBL" id="KZT57325.1"/>
    </source>
</evidence>
<dbReference type="InParanoid" id="A0A165FX86"/>
<evidence type="ECO:0000313" key="3">
    <source>
        <dbReference type="Proteomes" id="UP000076842"/>
    </source>
</evidence>
<reference evidence="2 3" key="1">
    <citation type="journal article" date="2016" name="Mol. Biol. Evol.">
        <title>Comparative Genomics of Early-Diverging Mushroom-Forming Fungi Provides Insights into the Origins of Lignocellulose Decay Capabilities.</title>
        <authorList>
            <person name="Nagy L.G."/>
            <person name="Riley R."/>
            <person name="Tritt A."/>
            <person name="Adam C."/>
            <person name="Daum C."/>
            <person name="Floudas D."/>
            <person name="Sun H."/>
            <person name="Yadav J.S."/>
            <person name="Pangilinan J."/>
            <person name="Larsson K.H."/>
            <person name="Matsuura K."/>
            <person name="Barry K."/>
            <person name="Labutti K."/>
            <person name="Kuo R."/>
            <person name="Ohm R.A."/>
            <person name="Bhattacharya S.S."/>
            <person name="Shirouzu T."/>
            <person name="Yoshinaga Y."/>
            <person name="Martin F.M."/>
            <person name="Grigoriev I.V."/>
            <person name="Hibbett D.S."/>
        </authorList>
    </citation>
    <scope>NUCLEOTIDE SEQUENCE [LARGE SCALE GENOMIC DNA]</scope>
    <source>
        <strain evidence="2 3">HHB12733</strain>
    </source>
</reference>
<dbReference type="OrthoDB" id="2638860at2759"/>
<dbReference type="Proteomes" id="UP000076842">
    <property type="component" value="Unassembled WGS sequence"/>
</dbReference>
<name>A0A165FX86_9BASI</name>
<dbReference type="InterPro" id="IPR045340">
    <property type="entry name" value="DUF6533"/>
</dbReference>
<dbReference type="EMBL" id="KV423965">
    <property type="protein sequence ID" value="KZT57325.1"/>
    <property type="molecule type" value="Genomic_DNA"/>
</dbReference>
<protein>
    <recommendedName>
        <fullName evidence="1">DUF6533 domain-containing protein</fullName>
    </recommendedName>
</protein>
<feature type="domain" description="DUF6533" evidence="1">
    <location>
        <begin position="5"/>
        <end position="40"/>
    </location>
</feature>
<organism evidence="2 3">
    <name type="scientific">Calocera cornea HHB12733</name>
    <dbReference type="NCBI Taxonomy" id="1353952"/>
    <lineage>
        <taxon>Eukaryota</taxon>
        <taxon>Fungi</taxon>
        <taxon>Dikarya</taxon>
        <taxon>Basidiomycota</taxon>
        <taxon>Agaricomycotina</taxon>
        <taxon>Dacrymycetes</taxon>
        <taxon>Dacrymycetales</taxon>
        <taxon>Dacrymycetaceae</taxon>
        <taxon>Calocera</taxon>
    </lineage>
</organism>